<evidence type="ECO:0000313" key="4">
    <source>
        <dbReference type="Proteomes" id="UP000251993"/>
    </source>
</evidence>
<keyword evidence="1" id="KW-0812">Transmembrane</keyword>
<dbReference type="RefSeq" id="WP_114068869.1">
    <property type="nucleotide sequence ID" value="NZ_CP030850.1"/>
</dbReference>
<keyword evidence="4" id="KW-1185">Reference proteome</keyword>
<dbReference type="PROSITE" id="PS51257">
    <property type="entry name" value="PROKAR_LIPOPROTEIN"/>
    <property type="match status" value="1"/>
</dbReference>
<dbReference type="OrthoDB" id="1151370at2"/>
<proteinExistence type="predicted"/>
<evidence type="ECO:0000256" key="1">
    <source>
        <dbReference type="SAM" id="Phobius"/>
    </source>
</evidence>
<protein>
    <submittedName>
        <fullName evidence="3">Prolipoprotein diacylglyceryl transferase</fullName>
    </submittedName>
</protein>
<evidence type="ECO:0000259" key="2">
    <source>
        <dbReference type="Pfam" id="PF20584"/>
    </source>
</evidence>
<dbReference type="EMBL" id="CP030850">
    <property type="protein sequence ID" value="AXE20103.1"/>
    <property type="molecule type" value="Genomic_DNA"/>
</dbReference>
<dbReference type="GO" id="GO:0016740">
    <property type="term" value="F:transferase activity"/>
    <property type="evidence" value="ECO:0007669"/>
    <property type="project" value="UniProtKB-KW"/>
</dbReference>
<accession>A0A344TN82</accession>
<keyword evidence="3" id="KW-0449">Lipoprotein</keyword>
<dbReference type="KEGG" id="run:DR864_21300"/>
<dbReference type="Pfam" id="PF20584">
    <property type="entry name" value="DUF6787"/>
    <property type="match status" value="1"/>
</dbReference>
<keyword evidence="1" id="KW-0472">Membrane</keyword>
<feature type="domain" description="DUF6787" evidence="2">
    <location>
        <begin position="21"/>
        <end position="95"/>
    </location>
</feature>
<feature type="transmembrane region" description="Helical" evidence="1">
    <location>
        <begin position="55"/>
        <end position="82"/>
    </location>
</feature>
<gene>
    <name evidence="3" type="ORF">DR864_21300</name>
</gene>
<dbReference type="Proteomes" id="UP000251993">
    <property type="component" value="Chromosome"/>
</dbReference>
<dbReference type="AlphaFoldDB" id="A0A344TN82"/>
<dbReference type="InterPro" id="IPR046714">
    <property type="entry name" value="DUF6787"/>
</dbReference>
<name>A0A344TN82_9BACT</name>
<feature type="transmembrane region" description="Helical" evidence="1">
    <location>
        <begin position="16"/>
        <end position="35"/>
    </location>
</feature>
<keyword evidence="1" id="KW-1133">Transmembrane helix</keyword>
<sequence>MTWIDKLKNRWGVKNSWQVVIILLVFACTGFTVMYTKRWMVQWLSIESTWAVWAFNILIILPLYQVILLFYGWLFGQFQFFLNFEKKMFRRLINIFSRKRS</sequence>
<organism evidence="3 4">
    <name type="scientific">Runella rosea</name>
    <dbReference type="NCBI Taxonomy" id="2259595"/>
    <lineage>
        <taxon>Bacteria</taxon>
        <taxon>Pseudomonadati</taxon>
        <taxon>Bacteroidota</taxon>
        <taxon>Cytophagia</taxon>
        <taxon>Cytophagales</taxon>
        <taxon>Spirosomataceae</taxon>
        <taxon>Runella</taxon>
    </lineage>
</organism>
<reference evidence="3 4" key="1">
    <citation type="submission" date="2018-07" db="EMBL/GenBank/DDBJ databases">
        <title>Genome sequencing of Runella.</title>
        <authorList>
            <person name="Baek M.-G."/>
            <person name="Yi H."/>
        </authorList>
    </citation>
    <scope>NUCLEOTIDE SEQUENCE [LARGE SCALE GENOMIC DNA]</scope>
    <source>
        <strain evidence="3 4">HYN0085</strain>
    </source>
</reference>
<keyword evidence="3" id="KW-0808">Transferase</keyword>
<evidence type="ECO:0000313" key="3">
    <source>
        <dbReference type="EMBL" id="AXE20103.1"/>
    </source>
</evidence>